<feature type="transmembrane region" description="Helical" evidence="1">
    <location>
        <begin position="98"/>
        <end position="124"/>
    </location>
</feature>
<keyword evidence="1" id="KW-0472">Membrane</keyword>
<accession>A0A449D9Q4</accession>
<evidence type="ECO:0000256" key="1">
    <source>
        <dbReference type="SAM" id="Phobius"/>
    </source>
</evidence>
<dbReference type="EMBL" id="CAACXN010000015">
    <property type="protein sequence ID" value="VEW14291.1"/>
    <property type="molecule type" value="Genomic_DNA"/>
</dbReference>
<gene>
    <name evidence="2" type="ORF">NCTC12391_02428</name>
</gene>
<reference evidence="2 3" key="1">
    <citation type="submission" date="2019-02" db="EMBL/GenBank/DDBJ databases">
        <authorList>
            <consortium name="Pathogen Informatics"/>
        </authorList>
    </citation>
    <scope>NUCLEOTIDE SEQUENCE [LARGE SCALE GENOMIC DNA]</scope>
    <source>
        <strain evidence="2 3">3012STDY7078520</strain>
    </source>
</reference>
<name>A0A449D9Q4_9MICO</name>
<dbReference type="Proteomes" id="UP000386281">
    <property type="component" value="Unassembled WGS sequence"/>
</dbReference>
<evidence type="ECO:0000313" key="3">
    <source>
        <dbReference type="Proteomes" id="UP000386281"/>
    </source>
</evidence>
<feature type="transmembrane region" description="Helical" evidence="1">
    <location>
        <begin position="53"/>
        <end position="86"/>
    </location>
</feature>
<evidence type="ECO:0000313" key="2">
    <source>
        <dbReference type="EMBL" id="VEW14291.1"/>
    </source>
</evidence>
<sequence>MSTPHQPQHPDQHATGTNARFWQETGDAMAPASAPVEDTTPEHRRNGSRGYGLTALIIAACSIVLGIVTPHFAAILVAGGAVVAGIGMRKCAGGPRKLAAAGLIVSAIVFVLCVVYTIIVYAVMGPSIYQGL</sequence>
<dbReference type="AlphaFoldDB" id="A0A449D9Q4"/>
<keyword evidence="1" id="KW-0812">Transmembrane</keyword>
<keyword evidence="1" id="KW-1133">Transmembrane helix</keyword>
<proteinExistence type="predicted"/>
<evidence type="ECO:0008006" key="4">
    <source>
        <dbReference type="Google" id="ProtNLM"/>
    </source>
</evidence>
<dbReference type="RefSeq" id="WP_190247122.1">
    <property type="nucleotide sequence ID" value="NZ_CAACXN010000015.1"/>
</dbReference>
<protein>
    <recommendedName>
        <fullName evidence="4">DUF4190 domain-containing protein</fullName>
    </recommendedName>
</protein>
<organism evidence="2 3">
    <name type="scientific">Brevibacterium casei</name>
    <dbReference type="NCBI Taxonomy" id="33889"/>
    <lineage>
        <taxon>Bacteria</taxon>
        <taxon>Bacillati</taxon>
        <taxon>Actinomycetota</taxon>
        <taxon>Actinomycetes</taxon>
        <taxon>Micrococcales</taxon>
        <taxon>Brevibacteriaceae</taxon>
        <taxon>Brevibacterium</taxon>
    </lineage>
</organism>